<dbReference type="RefSeq" id="WP_184677904.1">
    <property type="nucleotide sequence ID" value="NZ_JACHGY010000001.1"/>
</dbReference>
<dbReference type="AlphaFoldDB" id="A0A7X0H962"/>
<dbReference type="Proteomes" id="UP000541810">
    <property type="component" value="Unassembled WGS sequence"/>
</dbReference>
<keyword evidence="3" id="KW-1185">Reference proteome</keyword>
<evidence type="ECO:0000256" key="1">
    <source>
        <dbReference type="SAM" id="SignalP"/>
    </source>
</evidence>
<sequence length="313" mass="34253">MYRFSNSLLMAALMAFLISPVAGAADSIELTMNMQPGQSKTLVLDIDQKISQNMMGQQMQMDQLIGMTMTYTALDRPSDNGGVWIEINYDRVRFKMGGMMSVDFDSDVPGQNNNPMAQSFGALVGQKLTMEFLPNGDVPTVEGVAELQETMIDAMNLPEGPQREAAEEAFKLQFNEEMIKQMVAAMGAMYPDEAVSRGDAWEDTMQMSGMTPMSITTNYTLEDFDDATATLGVTGNIGPHPDAEPVVMNGMEMDAEFNGTQTGQVVMDRASGWVISSVVDQDMEGGMTMNLPDGQSIDIDMMIKSKITMKPVE</sequence>
<dbReference type="Pfam" id="PF19777">
    <property type="entry name" value="DUF6263"/>
    <property type="match status" value="1"/>
</dbReference>
<evidence type="ECO:0000313" key="2">
    <source>
        <dbReference type="EMBL" id="MBB6430386.1"/>
    </source>
</evidence>
<feature type="signal peptide" evidence="1">
    <location>
        <begin position="1"/>
        <end position="24"/>
    </location>
</feature>
<accession>A0A7X0H962</accession>
<feature type="chain" id="PRO_5030810825" description="DUF4412 domain-containing protein" evidence="1">
    <location>
        <begin position="25"/>
        <end position="313"/>
    </location>
</feature>
<dbReference type="EMBL" id="JACHGY010000001">
    <property type="protein sequence ID" value="MBB6430386.1"/>
    <property type="molecule type" value="Genomic_DNA"/>
</dbReference>
<evidence type="ECO:0008006" key="4">
    <source>
        <dbReference type="Google" id="ProtNLM"/>
    </source>
</evidence>
<gene>
    <name evidence="2" type="ORF">HNQ40_002192</name>
</gene>
<organism evidence="2 3">
    <name type="scientific">Algisphaera agarilytica</name>
    <dbReference type="NCBI Taxonomy" id="1385975"/>
    <lineage>
        <taxon>Bacteria</taxon>
        <taxon>Pseudomonadati</taxon>
        <taxon>Planctomycetota</taxon>
        <taxon>Phycisphaerae</taxon>
        <taxon>Phycisphaerales</taxon>
        <taxon>Phycisphaeraceae</taxon>
        <taxon>Algisphaera</taxon>
    </lineage>
</organism>
<keyword evidence="1" id="KW-0732">Signal</keyword>
<comment type="caution">
    <text evidence="2">The sequence shown here is derived from an EMBL/GenBank/DDBJ whole genome shotgun (WGS) entry which is preliminary data.</text>
</comment>
<protein>
    <recommendedName>
        <fullName evidence="4">DUF4412 domain-containing protein</fullName>
    </recommendedName>
</protein>
<dbReference type="InterPro" id="IPR046230">
    <property type="entry name" value="DUF6263"/>
</dbReference>
<reference evidence="2 3" key="1">
    <citation type="submission" date="2020-08" db="EMBL/GenBank/DDBJ databases">
        <title>Genomic Encyclopedia of Type Strains, Phase IV (KMG-IV): sequencing the most valuable type-strain genomes for metagenomic binning, comparative biology and taxonomic classification.</title>
        <authorList>
            <person name="Goeker M."/>
        </authorList>
    </citation>
    <scope>NUCLEOTIDE SEQUENCE [LARGE SCALE GENOMIC DNA]</scope>
    <source>
        <strain evidence="2 3">DSM 103725</strain>
    </source>
</reference>
<proteinExistence type="predicted"/>
<name>A0A7X0H962_9BACT</name>
<evidence type="ECO:0000313" key="3">
    <source>
        <dbReference type="Proteomes" id="UP000541810"/>
    </source>
</evidence>